<organism evidence="1 2">
    <name type="scientific">Cyanomargarita calcarea GSE-NOS-MK-12-04C</name>
    <dbReference type="NCBI Taxonomy" id="2839659"/>
    <lineage>
        <taxon>Bacteria</taxon>
        <taxon>Bacillati</taxon>
        <taxon>Cyanobacteriota</taxon>
        <taxon>Cyanophyceae</taxon>
        <taxon>Nostocales</taxon>
        <taxon>Cyanomargaritaceae</taxon>
        <taxon>Cyanomargarita</taxon>
    </lineage>
</organism>
<reference evidence="1" key="2">
    <citation type="journal article" date="2022" name="Microbiol. Resour. Announc.">
        <title>Metagenome Sequencing to Explore Phylogenomics of Terrestrial Cyanobacteria.</title>
        <authorList>
            <person name="Ward R.D."/>
            <person name="Stajich J.E."/>
            <person name="Johansen J.R."/>
            <person name="Huntemann M."/>
            <person name="Clum A."/>
            <person name="Foster B."/>
            <person name="Foster B."/>
            <person name="Roux S."/>
            <person name="Palaniappan K."/>
            <person name="Varghese N."/>
            <person name="Mukherjee S."/>
            <person name="Reddy T.B.K."/>
            <person name="Daum C."/>
            <person name="Copeland A."/>
            <person name="Chen I.A."/>
            <person name="Ivanova N.N."/>
            <person name="Kyrpides N.C."/>
            <person name="Shapiro N."/>
            <person name="Eloe-Fadrosh E.A."/>
            <person name="Pietrasiak N."/>
        </authorList>
    </citation>
    <scope>NUCLEOTIDE SEQUENCE</scope>
    <source>
        <strain evidence="1">GSE-NOS-MK-12-04C</strain>
    </source>
</reference>
<accession>A0A951QUE2</accession>
<evidence type="ECO:0008006" key="3">
    <source>
        <dbReference type="Google" id="ProtNLM"/>
    </source>
</evidence>
<sequence length="121" mass="13234">MKAYNLAVPLLCFIIAGCSTVERYRLIRAYEPVLTNTSPVDTTVTNVMANRDSHGRQAGLISAFYGLDNALAKAADQGIWPGAGGTDGMPVIFSHEICRWKDNIAVLASLYFQYILADLCF</sequence>
<comment type="caution">
    <text evidence="1">The sequence shown here is derived from an EMBL/GenBank/DDBJ whole genome shotgun (WGS) entry which is preliminary data.</text>
</comment>
<protein>
    <recommendedName>
        <fullName evidence="3">Lipoprotein</fullName>
    </recommendedName>
</protein>
<dbReference type="PROSITE" id="PS51257">
    <property type="entry name" value="PROKAR_LIPOPROTEIN"/>
    <property type="match status" value="1"/>
</dbReference>
<evidence type="ECO:0000313" key="1">
    <source>
        <dbReference type="EMBL" id="MBW4672410.1"/>
    </source>
</evidence>
<dbReference type="EMBL" id="JAHHGZ010000077">
    <property type="protein sequence ID" value="MBW4672410.1"/>
    <property type="molecule type" value="Genomic_DNA"/>
</dbReference>
<dbReference type="Proteomes" id="UP000729701">
    <property type="component" value="Unassembled WGS sequence"/>
</dbReference>
<name>A0A951QUE2_9CYAN</name>
<dbReference type="AlphaFoldDB" id="A0A951QUE2"/>
<evidence type="ECO:0000313" key="2">
    <source>
        <dbReference type="Proteomes" id="UP000729701"/>
    </source>
</evidence>
<reference evidence="1" key="1">
    <citation type="submission" date="2021-05" db="EMBL/GenBank/DDBJ databases">
        <authorList>
            <person name="Pietrasiak N."/>
            <person name="Ward R."/>
            <person name="Stajich J.E."/>
            <person name="Kurbessoian T."/>
        </authorList>
    </citation>
    <scope>NUCLEOTIDE SEQUENCE</scope>
    <source>
        <strain evidence="1">GSE-NOS-MK-12-04C</strain>
    </source>
</reference>
<gene>
    <name evidence="1" type="ORF">KME60_34590</name>
</gene>
<proteinExistence type="predicted"/>